<gene>
    <name evidence="1" type="ORF">HMPREF1534_00835</name>
</gene>
<dbReference type="STRING" id="1121098.HMPREF1534_00835"/>
<keyword evidence="2" id="KW-1185">Reference proteome</keyword>
<comment type="caution">
    <text evidence="1">The sequence shown here is derived from an EMBL/GenBank/DDBJ whole genome shotgun (WGS) entry which is preliminary data.</text>
</comment>
<evidence type="ECO:0000313" key="1">
    <source>
        <dbReference type="EMBL" id="EOA57024.1"/>
    </source>
</evidence>
<proteinExistence type="predicted"/>
<accession>U6RK79</accession>
<name>U6RK79_9BACT</name>
<evidence type="ECO:0000313" key="2">
    <source>
        <dbReference type="Proteomes" id="UP000017831"/>
    </source>
</evidence>
<organism evidence="1 2">
    <name type="scientific">Phocaeicola massiliensis B84634 = Timone 84634 = DSM 17679 = JCM 13223</name>
    <dbReference type="NCBI Taxonomy" id="1121098"/>
    <lineage>
        <taxon>Bacteria</taxon>
        <taxon>Pseudomonadati</taxon>
        <taxon>Bacteroidota</taxon>
        <taxon>Bacteroidia</taxon>
        <taxon>Bacteroidales</taxon>
        <taxon>Bacteroidaceae</taxon>
        <taxon>Phocaeicola</taxon>
    </lineage>
</organism>
<dbReference type="AlphaFoldDB" id="U6RK79"/>
<dbReference type="Proteomes" id="UP000017831">
    <property type="component" value="Unassembled WGS sequence"/>
</dbReference>
<sequence length="134" mass="15445">MRFIKIFCSLFVVLILCSAFSLKGNKTKAVYIVGVSASFTDSLIYFTDIQLLDSVKLDNNKLLPQRSHYSYQLKNYLEGQEGLVNRTCFVYFDTNKSKLEKTVAKLKAKFQKGQNVLIRPVDPTLFRFTKPEEE</sequence>
<dbReference type="GeneID" id="60063122"/>
<dbReference type="OrthoDB" id="1081826at2"/>
<reference evidence="1 2" key="1">
    <citation type="submission" date="2013-04" db="EMBL/GenBank/DDBJ databases">
        <title>The Genome Sequence of Bacteroides massiliensis DSM 17679.</title>
        <authorList>
            <consortium name="The Broad Institute Genomics Platform"/>
            <person name="Earl A."/>
            <person name="Ward D."/>
            <person name="Feldgarden M."/>
            <person name="Gevers D."/>
            <person name="Martens E."/>
            <person name="Fenner L."/>
            <person name="Roux V."/>
            <person name="Mallet M.N."/>
            <person name="Raoult D."/>
            <person name="Walker B."/>
            <person name="Young S."/>
            <person name="Zeng Q."/>
            <person name="Gargeya S."/>
            <person name="Fitzgerald M."/>
            <person name="Haas B."/>
            <person name="Abouelleil A."/>
            <person name="Allen A.W."/>
            <person name="Alvarado L."/>
            <person name="Arachchi H.M."/>
            <person name="Berlin A.M."/>
            <person name="Chapman S.B."/>
            <person name="Gainer-Dewar J."/>
            <person name="Goldberg J."/>
            <person name="Griggs A."/>
            <person name="Gujja S."/>
            <person name="Hansen M."/>
            <person name="Howarth C."/>
            <person name="Imamovic A."/>
            <person name="Ireland A."/>
            <person name="Larimer J."/>
            <person name="McCowan C."/>
            <person name="Murphy C."/>
            <person name="Pearson M."/>
            <person name="Poon T.W."/>
            <person name="Priest M."/>
            <person name="Roberts A."/>
            <person name="Saif S."/>
            <person name="Shea T."/>
            <person name="Sisk P."/>
            <person name="Sykes S."/>
            <person name="Wortman J."/>
            <person name="Nusbaum C."/>
            <person name="Birren B."/>
        </authorList>
    </citation>
    <scope>NUCLEOTIDE SEQUENCE [LARGE SCALE GENOMIC DNA]</scope>
    <source>
        <strain evidence="2">B84634 / Timone 84634 / DSM 17679 / JCM 13223</strain>
    </source>
</reference>
<dbReference type="eggNOG" id="ENOG5033UYK">
    <property type="taxonomic scope" value="Bacteria"/>
</dbReference>
<dbReference type="HOGENOM" id="CLU_116702_1_0_10"/>
<protein>
    <submittedName>
        <fullName evidence="1">Uncharacterized protein</fullName>
    </submittedName>
</protein>
<dbReference type="PATRIC" id="fig|1121098.3.peg.851"/>
<dbReference type="RefSeq" id="WP_005937474.1">
    <property type="nucleotide sequence ID" value="NZ_KB890321.1"/>
</dbReference>
<dbReference type="EMBL" id="AQHY01000009">
    <property type="protein sequence ID" value="EOA57024.1"/>
    <property type="molecule type" value="Genomic_DNA"/>
</dbReference>